<keyword evidence="7 9" id="KW-0411">Iron-sulfur</keyword>
<comment type="pathway">
    <text evidence="2">Carbohydrate metabolism; tricarboxylic acid cycle; isocitrate from oxaloacetate: step 2/2.</text>
</comment>
<dbReference type="Pfam" id="PF00694">
    <property type="entry name" value="Aconitase_C"/>
    <property type="match status" value="1"/>
</dbReference>
<dbReference type="InterPro" id="IPR006249">
    <property type="entry name" value="Aconitase/IRP2"/>
</dbReference>
<reference evidence="12 13" key="1">
    <citation type="submission" date="2016-10" db="EMBL/GenBank/DDBJ databases">
        <authorList>
            <person name="Varghese N."/>
            <person name="Submissions S."/>
        </authorList>
    </citation>
    <scope>NUCLEOTIDE SEQUENCE [LARGE SCALE GENOMIC DNA]</scope>
    <source>
        <strain evidence="12 13">DSM 13796</strain>
    </source>
</reference>
<evidence type="ECO:0000256" key="1">
    <source>
        <dbReference type="ARBA" id="ARBA00001966"/>
    </source>
</evidence>
<evidence type="ECO:0000256" key="3">
    <source>
        <dbReference type="ARBA" id="ARBA00007185"/>
    </source>
</evidence>
<dbReference type="InterPro" id="IPR000573">
    <property type="entry name" value="AconitaseA/IPMdHydase_ssu_swvl"/>
</dbReference>
<evidence type="ECO:0000256" key="5">
    <source>
        <dbReference type="ARBA" id="ARBA00022723"/>
    </source>
</evidence>
<sequence>MDGKRDVFKTRATFKVGEKVYSYYKINSLEEKRIGNISRLPYSIKALLESVIREYDGINITKEHVERLANWAVERDSNQEVPFKPSRILLHDTTGLPAIVDLAAMRETVKRIGEDVSKVNPLIPVDLVVDHSVTVDYFGRPDAMELNEKINFERNKERFRFFKWAQNSFNNLLVVPPATGIMHQINMEYLSSVAVTKERDGEIEIYTDSLVGTDSHTTMVNGLGVVAWGVGGIEAEAAMLGQPLYFGIPEVVGFKLTGSLPEGATATDLALTVTNLLRRKGVVGKFIEFFGPGVGKMSTADRATIANMAPEYGATMGFFPVDQETLNYLKLIGRSEEQIELVEAYYKAQGMFLDENSPEAIYSDVVELDLSTVVSCLAGPKRPQDRVELTQMKKEYRNVMREKVEKGGYGFSESDLAKEVVVKHENGEESIIKNGSVVLAAITSCTNTSNPNVLITAGLVAKKAIEKGLRKAPYVKSSLTPGSRVVTDYLRESRLLSYLEELGFHVAGYGCATCIGNSGPLSEEVSKAISDHNLAVAGVLSGNRNFEGRVHPQIQANYLASPPLVVAYALAGTVDINMTIDPIGYDQNKEPVYLKDIWPSSEEVQEWIGNAVRPELFRKRYQNIYTANESWNSIHIPEGDLYEWESSSTYIQEPPFLKDVPEQLRNIEDIKGARSLVLLGNSVTTDHLSPSGAIKSDSPAGMYLQQQGVSPKDFNSYPSRRGNHEVMIRGALANIRIRNRMVPGYEGGITRYLPTGEIMSIYDAAMTYRKDKTPLVVIAGKEYGTGSSRDWAAKGTYLLGIKAVIAQSFERIHRSNLVGMGVLPLQFIEGEDASTLGIVGDETFETIGLCNEIQPKQKIKIKAIRQDHTSFEFDVIVRLDNAVDVDYYHNGGIMQTVLRQMINQKGKSTQTSH</sequence>
<dbReference type="CDD" id="cd01586">
    <property type="entry name" value="AcnA_IRP"/>
    <property type="match status" value="1"/>
</dbReference>
<comment type="function">
    <text evidence="9">Catalyzes the isomerization of citrate to isocitrate via cis-aconitate.</text>
</comment>
<dbReference type="PROSITE" id="PS00450">
    <property type="entry name" value="ACONITASE_1"/>
    <property type="match status" value="1"/>
</dbReference>
<evidence type="ECO:0000313" key="12">
    <source>
        <dbReference type="EMBL" id="SFQ56361.1"/>
    </source>
</evidence>
<evidence type="ECO:0000256" key="2">
    <source>
        <dbReference type="ARBA" id="ARBA00004717"/>
    </source>
</evidence>
<dbReference type="InterPro" id="IPR018136">
    <property type="entry name" value="Aconitase_4Fe-4S_BS"/>
</dbReference>
<dbReference type="InterPro" id="IPR036008">
    <property type="entry name" value="Aconitase_4Fe-4S_dom"/>
</dbReference>
<proteinExistence type="inferred from homology"/>
<dbReference type="CDD" id="cd01580">
    <property type="entry name" value="AcnA_IRP_Swivel"/>
    <property type="match status" value="1"/>
</dbReference>
<dbReference type="InterPro" id="IPR001030">
    <property type="entry name" value="Acoase/IPM_deHydtase_lsu_aba"/>
</dbReference>
<keyword evidence="6 9" id="KW-0408">Iron</keyword>
<dbReference type="PANTHER" id="PTHR11670">
    <property type="entry name" value="ACONITASE/IRON-RESPONSIVE ELEMENT FAMILY MEMBER"/>
    <property type="match status" value="1"/>
</dbReference>
<comment type="cofactor">
    <cofactor evidence="1">
        <name>[4Fe-4S] cluster</name>
        <dbReference type="ChEBI" id="CHEBI:49883"/>
    </cofactor>
</comment>
<dbReference type="InterPro" id="IPR015928">
    <property type="entry name" value="Aconitase/3IPM_dehydase_swvl"/>
</dbReference>
<dbReference type="NCBIfam" id="NF009520">
    <property type="entry name" value="PRK12881.1"/>
    <property type="match status" value="1"/>
</dbReference>
<evidence type="ECO:0000313" key="13">
    <source>
        <dbReference type="Proteomes" id="UP000182762"/>
    </source>
</evidence>
<dbReference type="RefSeq" id="WP_061804203.1">
    <property type="nucleotide sequence ID" value="NZ_FOXX01000004.1"/>
</dbReference>
<dbReference type="PRINTS" id="PR00415">
    <property type="entry name" value="ACONITASE"/>
</dbReference>
<evidence type="ECO:0000256" key="4">
    <source>
        <dbReference type="ARBA" id="ARBA00011245"/>
    </source>
</evidence>
<name>A0A1I5ZIT7_9BACI</name>
<dbReference type="EC" id="4.2.1.3" evidence="9"/>
<dbReference type="EMBL" id="FOXX01000004">
    <property type="protein sequence ID" value="SFQ56361.1"/>
    <property type="molecule type" value="Genomic_DNA"/>
</dbReference>
<dbReference type="SUPFAM" id="SSF52016">
    <property type="entry name" value="LeuD/IlvD-like"/>
    <property type="match status" value="1"/>
</dbReference>
<feature type="domain" description="Aconitase A/isopropylmalate dehydratase small subunit swivel" evidence="11">
    <location>
        <begin position="702"/>
        <end position="828"/>
    </location>
</feature>
<evidence type="ECO:0000256" key="7">
    <source>
        <dbReference type="ARBA" id="ARBA00023014"/>
    </source>
</evidence>
<keyword evidence="5" id="KW-0479">Metal-binding</keyword>
<organism evidence="12 13">
    <name type="scientific">Priestia endophytica DSM 13796</name>
    <dbReference type="NCBI Taxonomy" id="1121089"/>
    <lineage>
        <taxon>Bacteria</taxon>
        <taxon>Bacillati</taxon>
        <taxon>Bacillota</taxon>
        <taxon>Bacilli</taxon>
        <taxon>Bacillales</taxon>
        <taxon>Bacillaceae</taxon>
        <taxon>Priestia</taxon>
    </lineage>
</organism>
<keyword evidence="13" id="KW-1185">Reference proteome</keyword>
<dbReference type="PROSITE" id="PS01244">
    <property type="entry name" value="ACONITASE_2"/>
    <property type="match status" value="1"/>
</dbReference>
<comment type="similarity">
    <text evidence="3 9">Belongs to the aconitase/IPM isomerase family.</text>
</comment>
<accession>A0A1I5ZIT7</accession>
<evidence type="ECO:0000256" key="6">
    <source>
        <dbReference type="ARBA" id="ARBA00023004"/>
    </source>
</evidence>
<dbReference type="Gene3D" id="6.10.190.10">
    <property type="match status" value="1"/>
</dbReference>
<comment type="subunit">
    <text evidence="4">Monomer.</text>
</comment>
<feature type="domain" description="Aconitase/3-isopropylmalate dehydratase large subunit alpha/beta/alpha" evidence="10">
    <location>
        <begin position="74"/>
        <end position="572"/>
    </location>
</feature>
<dbReference type="InterPro" id="IPR044137">
    <property type="entry name" value="AcnA_IRP_Swivel"/>
</dbReference>
<keyword evidence="9" id="KW-0456">Lyase</keyword>
<evidence type="ECO:0000256" key="9">
    <source>
        <dbReference type="RuleBase" id="RU361275"/>
    </source>
</evidence>
<dbReference type="NCBIfam" id="NF006757">
    <property type="entry name" value="PRK09277.1"/>
    <property type="match status" value="1"/>
</dbReference>
<comment type="caution">
    <text evidence="12">The sequence shown here is derived from an EMBL/GenBank/DDBJ whole genome shotgun (WGS) entry which is preliminary data.</text>
</comment>
<dbReference type="Gene3D" id="3.20.19.10">
    <property type="entry name" value="Aconitase, domain 4"/>
    <property type="match status" value="1"/>
</dbReference>
<dbReference type="InterPro" id="IPR015931">
    <property type="entry name" value="Acnase/IPM_dHydase_lsu_aba_1/3"/>
</dbReference>
<gene>
    <name evidence="12" type="ORF">SAMN02745910_02115</name>
</gene>
<dbReference type="NCBIfam" id="TIGR01341">
    <property type="entry name" value="aconitase_1"/>
    <property type="match status" value="1"/>
</dbReference>
<protein>
    <recommendedName>
        <fullName evidence="9">Aconitate hydratase</fullName>
        <shortName evidence="9">Aconitase</shortName>
        <ecNumber evidence="9">4.2.1.3</ecNumber>
    </recommendedName>
</protein>
<dbReference type="SUPFAM" id="SSF53732">
    <property type="entry name" value="Aconitase iron-sulfur domain"/>
    <property type="match status" value="1"/>
</dbReference>
<comment type="catalytic activity">
    <reaction evidence="8 9">
        <text>citrate = D-threo-isocitrate</text>
        <dbReference type="Rhea" id="RHEA:10336"/>
        <dbReference type="ChEBI" id="CHEBI:15562"/>
        <dbReference type="ChEBI" id="CHEBI:16947"/>
        <dbReference type="EC" id="4.2.1.3"/>
    </reaction>
</comment>
<evidence type="ECO:0000256" key="8">
    <source>
        <dbReference type="ARBA" id="ARBA00023501"/>
    </source>
</evidence>
<dbReference type="Gene3D" id="3.30.499.10">
    <property type="entry name" value="Aconitase, domain 3"/>
    <property type="match status" value="2"/>
</dbReference>
<keyword evidence="9" id="KW-0004">4Fe-4S</keyword>
<dbReference type="GeneID" id="93710779"/>
<evidence type="ECO:0000259" key="10">
    <source>
        <dbReference type="Pfam" id="PF00330"/>
    </source>
</evidence>
<dbReference type="Pfam" id="PF00330">
    <property type="entry name" value="Aconitase"/>
    <property type="match status" value="1"/>
</dbReference>
<evidence type="ECO:0000259" key="11">
    <source>
        <dbReference type="Pfam" id="PF00694"/>
    </source>
</evidence>
<dbReference type="Proteomes" id="UP000182762">
    <property type="component" value="Unassembled WGS sequence"/>
</dbReference>